<protein>
    <submittedName>
        <fullName evidence="1">Uncharacterized protein</fullName>
    </submittedName>
</protein>
<reference evidence="1" key="1">
    <citation type="submission" date="2020-01" db="EMBL/GenBank/DDBJ databases">
        <title>Insect and environment-associated Actinomycetes.</title>
        <authorList>
            <person name="Currrie C."/>
            <person name="Chevrette M."/>
            <person name="Carlson C."/>
            <person name="Stubbendieck R."/>
            <person name="Wendt-Pienkowski E."/>
        </authorList>
    </citation>
    <scope>NUCLEOTIDE SEQUENCE</scope>
    <source>
        <strain evidence="1">SID12501</strain>
    </source>
</reference>
<dbReference type="EMBL" id="JAAGLU010000005">
    <property type="protein sequence ID" value="NEC85749.1"/>
    <property type="molecule type" value="Genomic_DNA"/>
</dbReference>
<accession>A0A6B3BM96</accession>
<gene>
    <name evidence="1" type="ORF">G3I71_07915</name>
</gene>
<dbReference type="Pfam" id="PF19560">
    <property type="entry name" value="DUF6082"/>
    <property type="match status" value="1"/>
</dbReference>
<organism evidence="1">
    <name type="scientific">Streptomyces sp. SID12501</name>
    <dbReference type="NCBI Taxonomy" id="2706042"/>
    <lineage>
        <taxon>Bacteria</taxon>
        <taxon>Bacillati</taxon>
        <taxon>Actinomycetota</taxon>
        <taxon>Actinomycetes</taxon>
        <taxon>Kitasatosporales</taxon>
        <taxon>Streptomycetaceae</taxon>
        <taxon>Streptomyces</taxon>
    </lineage>
</organism>
<sequence>MIISFWHTQYVLAGGPVADAVVRINAQRLFRGEVGRDFWTLLGSGWRQNMIHEQRSRKFVKVLNEAFEAAQAEGPAVLASEFFLSDGAD</sequence>
<name>A0A6B3BM96_9ACTN</name>
<proteinExistence type="predicted"/>
<comment type="caution">
    <text evidence="1">The sequence shown here is derived from an EMBL/GenBank/DDBJ whole genome shotgun (WGS) entry which is preliminary data.</text>
</comment>
<dbReference type="AlphaFoldDB" id="A0A6B3BM96"/>
<dbReference type="InterPro" id="IPR045728">
    <property type="entry name" value="DUF6082"/>
</dbReference>
<evidence type="ECO:0000313" key="1">
    <source>
        <dbReference type="EMBL" id="NEC85749.1"/>
    </source>
</evidence>